<evidence type="ECO:0000256" key="1">
    <source>
        <dbReference type="ARBA" id="ARBA00023125"/>
    </source>
</evidence>
<evidence type="ECO:0000313" key="5">
    <source>
        <dbReference type="EMBL" id="TGE34834.1"/>
    </source>
</evidence>
<dbReference type="InterPro" id="IPR049149">
    <property type="entry name" value="TetR/AcrR_C"/>
</dbReference>
<sequence>MKRVVKDPKIRRNEILAVAGELFKNQGYVNTTVEAIIQQVGVAKGTFYYYFKSKEDILDALVHAMVDQFREDYKRIADNPKLSAMDKMRQMLRGQNQSLEKESELMENLHRPENRELHERINIEIIIKISPVFAQVIEQGKIESVFNVENSLETIQFLLAGSQFLLESGLFMWNQEEEMKRKLSMQSIIERSLGANPGSFSFIR</sequence>
<evidence type="ECO:0000256" key="2">
    <source>
        <dbReference type="PROSITE-ProRule" id="PRU00335"/>
    </source>
</evidence>
<feature type="coiled-coil region" evidence="3">
    <location>
        <begin position="82"/>
        <end position="109"/>
    </location>
</feature>
<dbReference type="Gene3D" id="1.10.357.10">
    <property type="entry name" value="Tetracycline Repressor, domain 2"/>
    <property type="match status" value="1"/>
</dbReference>
<dbReference type="OrthoDB" id="268339at2"/>
<dbReference type="GO" id="GO:0003677">
    <property type="term" value="F:DNA binding"/>
    <property type="evidence" value="ECO:0007669"/>
    <property type="project" value="UniProtKB-UniRule"/>
</dbReference>
<evidence type="ECO:0000313" key="6">
    <source>
        <dbReference type="Proteomes" id="UP000298460"/>
    </source>
</evidence>
<dbReference type="InterPro" id="IPR001647">
    <property type="entry name" value="HTH_TetR"/>
</dbReference>
<dbReference type="AlphaFoldDB" id="A0A4Z0QWE2"/>
<keyword evidence="6" id="KW-1185">Reference proteome</keyword>
<organism evidence="5 6">
    <name type="scientific">Desulfosporosinus fructosivorans</name>
    <dbReference type="NCBI Taxonomy" id="2018669"/>
    <lineage>
        <taxon>Bacteria</taxon>
        <taxon>Bacillati</taxon>
        <taxon>Bacillota</taxon>
        <taxon>Clostridia</taxon>
        <taxon>Eubacteriales</taxon>
        <taxon>Desulfitobacteriaceae</taxon>
        <taxon>Desulfosporosinus</taxon>
    </lineage>
</organism>
<dbReference type="Proteomes" id="UP000298460">
    <property type="component" value="Unassembled WGS sequence"/>
</dbReference>
<reference evidence="5 6" key="1">
    <citation type="submission" date="2019-03" db="EMBL/GenBank/DDBJ databases">
        <title>Draft Genome Sequence of Desulfosporosinus fructosivorans Strain 63.6F, Isolated from Marine Sediment in the Baltic Sea.</title>
        <authorList>
            <person name="Hausmann B."/>
            <person name="Vandieken V."/>
            <person name="Pjevac P."/>
            <person name="Schreck K."/>
            <person name="Herbold C.W."/>
            <person name="Loy A."/>
        </authorList>
    </citation>
    <scope>NUCLEOTIDE SEQUENCE [LARGE SCALE GENOMIC DNA]</scope>
    <source>
        <strain evidence="5 6">63.6F</strain>
    </source>
</reference>
<dbReference type="InterPro" id="IPR023772">
    <property type="entry name" value="DNA-bd_HTH_TetR-type_CS"/>
</dbReference>
<dbReference type="InterPro" id="IPR009057">
    <property type="entry name" value="Homeodomain-like_sf"/>
</dbReference>
<name>A0A4Z0QWE2_9FIRM</name>
<evidence type="ECO:0000259" key="4">
    <source>
        <dbReference type="PROSITE" id="PS50977"/>
    </source>
</evidence>
<dbReference type="SUPFAM" id="SSF46689">
    <property type="entry name" value="Homeodomain-like"/>
    <property type="match status" value="1"/>
</dbReference>
<dbReference type="PROSITE" id="PS01081">
    <property type="entry name" value="HTH_TETR_1"/>
    <property type="match status" value="1"/>
</dbReference>
<feature type="domain" description="HTH tetR-type" evidence="4">
    <location>
        <begin position="9"/>
        <end position="69"/>
    </location>
</feature>
<gene>
    <name evidence="5" type="ORF">E4K67_28585</name>
</gene>
<proteinExistence type="predicted"/>
<dbReference type="EMBL" id="SPQQ01000027">
    <property type="protein sequence ID" value="TGE34834.1"/>
    <property type="molecule type" value="Genomic_DNA"/>
</dbReference>
<dbReference type="Pfam" id="PF21303">
    <property type="entry name" value="TetR_C_39"/>
    <property type="match status" value="1"/>
</dbReference>
<dbReference type="InterPro" id="IPR050624">
    <property type="entry name" value="HTH-type_Tx_Regulator"/>
</dbReference>
<protein>
    <submittedName>
        <fullName evidence="5">TetR/AcrR family transcriptional regulator</fullName>
    </submittedName>
</protein>
<dbReference type="RefSeq" id="WP_135552994.1">
    <property type="nucleotide sequence ID" value="NZ_SPQQ01000027.1"/>
</dbReference>
<dbReference type="Pfam" id="PF00440">
    <property type="entry name" value="TetR_N"/>
    <property type="match status" value="1"/>
</dbReference>
<accession>A0A4Z0QWE2</accession>
<keyword evidence="3" id="KW-0175">Coiled coil</keyword>
<dbReference type="PANTHER" id="PTHR43479:SF11">
    <property type="entry name" value="ACREF_ENVCD OPERON REPRESSOR-RELATED"/>
    <property type="match status" value="1"/>
</dbReference>
<comment type="caution">
    <text evidence="5">The sequence shown here is derived from an EMBL/GenBank/DDBJ whole genome shotgun (WGS) entry which is preliminary data.</text>
</comment>
<keyword evidence="1 2" id="KW-0238">DNA-binding</keyword>
<evidence type="ECO:0000256" key="3">
    <source>
        <dbReference type="SAM" id="Coils"/>
    </source>
</evidence>
<dbReference type="PROSITE" id="PS50977">
    <property type="entry name" value="HTH_TETR_2"/>
    <property type="match status" value="1"/>
</dbReference>
<feature type="DNA-binding region" description="H-T-H motif" evidence="2">
    <location>
        <begin position="32"/>
        <end position="51"/>
    </location>
</feature>
<dbReference type="PRINTS" id="PR00455">
    <property type="entry name" value="HTHTETR"/>
</dbReference>
<dbReference type="PANTHER" id="PTHR43479">
    <property type="entry name" value="ACREF/ENVCD OPERON REPRESSOR-RELATED"/>
    <property type="match status" value="1"/>
</dbReference>